<gene>
    <name evidence="1" type="ORF">ODALV1_LOCUS29620</name>
</gene>
<name>A0ABP1S4G4_9HEXA</name>
<dbReference type="Proteomes" id="UP001642540">
    <property type="component" value="Unassembled WGS sequence"/>
</dbReference>
<comment type="caution">
    <text evidence="1">The sequence shown here is derived from an EMBL/GenBank/DDBJ whole genome shotgun (WGS) entry which is preliminary data.</text>
</comment>
<evidence type="ECO:0000313" key="2">
    <source>
        <dbReference type="Proteomes" id="UP001642540"/>
    </source>
</evidence>
<reference evidence="1 2" key="1">
    <citation type="submission" date="2024-08" db="EMBL/GenBank/DDBJ databases">
        <authorList>
            <person name="Cucini C."/>
            <person name="Frati F."/>
        </authorList>
    </citation>
    <scope>NUCLEOTIDE SEQUENCE [LARGE SCALE GENOMIC DNA]</scope>
</reference>
<proteinExistence type="predicted"/>
<evidence type="ECO:0000313" key="1">
    <source>
        <dbReference type="EMBL" id="CAL8143487.1"/>
    </source>
</evidence>
<protein>
    <submittedName>
        <fullName evidence="1">Uncharacterized protein</fullName>
    </submittedName>
</protein>
<keyword evidence="2" id="KW-1185">Reference proteome</keyword>
<organism evidence="1 2">
    <name type="scientific">Orchesella dallaii</name>
    <dbReference type="NCBI Taxonomy" id="48710"/>
    <lineage>
        <taxon>Eukaryota</taxon>
        <taxon>Metazoa</taxon>
        <taxon>Ecdysozoa</taxon>
        <taxon>Arthropoda</taxon>
        <taxon>Hexapoda</taxon>
        <taxon>Collembola</taxon>
        <taxon>Entomobryomorpha</taxon>
        <taxon>Entomobryoidea</taxon>
        <taxon>Orchesellidae</taxon>
        <taxon>Orchesellinae</taxon>
        <taxon>Orchesella</taxon>
    </lineage>
</organism>
<accession>A0ABP1S4G4</accession>
<dbReference type="EMBL" id="CAXLJM020000158">
    <property type="protein sequence ID" value="CAL8143487.1"/>
    <property type="molecule type" value="Genomic_DNA"/>
</dbReference>
<sequence>MPVNFVTTSVEFIAPLKSDFVFLKSCERHLNPTRATYSNCINCLSNRGLNGQKCKFVYTTFTSSGKNYLTDADQVGYEECTIESSVGYFVPDIQDKEYTTKSACNEDFDSDILMYDMGAERCNAIPGSTTVDCEKCEIAEYLSTEGTKSRCSFTQTLHGDGGYKCMAAPFTPTPDHCISVANLQNSIAEMKAQEELCAKQTGQNDLEACVQCQSTVIADKVCTFDLNTRRCTTKSGPIYNCKNECSLLFDSSKLHLENCLNCVQPNPPFAKMSCYYIWTEDDGGHRCSNSLPELSIAAAFLPDDPASVPDCTHKGNGINGSKMSKRKCSLDM</sequence>